<dbReference type="GO" id="GO:0006865">
    <property type="term" value="P:amino acid transport"/>
    <property type="evidence" value="ECO:0007669"/>
    <property type="project" value="UniProtKB-KW"/>
</dbReference>
<feature type="transmembrane region" description="Helical" evidence="9">
    <location>
        <begin position="178"/>
        <end position="200"/>
    </location>
</feature>
<keyword evidence="7 9" id="KW-0472">Membrane</keyword>
<evidence type="ECO:0000256" key="9">
    <source>
        <dbReference type="SAM" id="Phobius"/>
    </source>
</evidence>
<feature type="region of interest" description="Disordered" evidence="8">
    <location>
        <begin position="1"/>
        <end position="28"/>
    </location>
</feature>
<organism evidence="11 12">
    <name type="scientific">Dermacoccus nishinomiyaensis</name>
    <dbReference type="NCBI Taxonomy" id="1274"/>
    <lineage>
        <taxon>Bacteria</taxon>
        <taxon>Bacillati</taxon>
        <taxon>Actinomycetota</taxon>
        <taxon>Actinomycetes</taxon>
        <taxon>Micrococcales</taxon>
        <taxon>Dermacoccaceae</taxon>
        <taxon>Dermacoccus</taxon>
    </lineage>
</organism>
<keyword evidence="6 9" id="KW-1133">Transmembrane helix</keyword>
<evidence type="ECO:0000256" key="7">
    <source>
        <dbReference type="ARBA" id="ARBA00023136"/>
    </source>
</evidence>
<dbReference type="GO" id="GO:0016020">
    <property type="term" value="C:membrane"/>
    <property type="evidence" value="ECO:0007669"/>
    <property type="project" value="UniProtKB-SubCell"/>
</dbReference>
<dbReference type="PANTHER" id="PTHR43495:SF5">
    <property type="entry name" value="GAMMA-AMINOBUTYRIC ACID PERMEASE"/>
    <property type="match status" value="1"/>
</dbReference>
<evidence type="ECO:0000256" key="8">
    <source>
        <dbReference type="SAM" id="MobiDB-lite"/>
    </source>
</evidence>
<dbReference type="EMBL" id="CP008889">
    <property type="protein sequence ID" value="AIF41529.1"/>
    <property type="molecule type" value="Genomic_DNA"/>
</dbReference>
<evidence type="ECO:0000259" key="10">
    <source>
        <dbReference type="Pfam" id="PF00324"/>
    </source>
</evidence>
<dbReference type="PIRSF" id="PIRSF006060">
    <property type="entry name" value="AA_transporter"/>
    <property type="match status" value="1"/>
</dbReference>
<protein>
    <submittedName>
        <fullName evidence="11">Gamma-aminobutyrate permease</fullName>
    </submittedName>
</protein>
<evidence type="ECO:0000256" key="2">
    <source>
        <dbReference type="ARBA" id="ARBA00008583"/>
    </source>
</evidence>
<dbReference type="InterPro" id="IPR004841">
    <property type="entry name" value="AA-permease/SLC12A_dom"/>
</dbReference>
<keyword evidence="3" id="KW-0813">Transport</keyword>
<dbReference type="FunFam" id="1.20.1740.10:FF:000001">
    <property type="entry name" value="Amino acid permease"/>
    <property type="match status" value="1"/>
</dbReference>
<feature type="transmembrane region" description="Helical" evidence="9">
    <location>
        <begin position="220"/>
        <end position="238"/>
    </location>
</feature>
<evidence type="ECO:0000256" key="6">
    <source>
        <dbReference type="ARBA" id="ARBA00022989"/>
    </source>
</evidence>
<dbReference type="eggNOG" id="COG1113">
    <property type="taxonomic scope" value="Bacteria"/>
</dbReference>
<accession>A0A075JHX1</accession>
<name>A0A075JHX1_9MICO</name>
<evidence type="ECO:0000256" key="5">
    <source>
        <dbReference type="ARBA" id="ARBA00022970"/>
    </source>
</evidence>
<dbReference type="Proteomes" id="UP000027986">
    <property type="component" value="Chromosome"/>
</dbReference>
<dbReference type="AlphaFoldDB" id="A0A075JHX1"/>
<dbReference type="KEGG" id="dni:HX89_11950"/>
<keyword evidence="12" id="KW-1185">Reference proteome</keyword>
<evidence type="ECO:0000256" key="1">
    <source>
        <dbReference type="ARBA" id="ARBA00004141"/>
    </source>
</evidence>
<feature type="transmembrane region" description="Helical" evidence="9">
    <location>
        <begin position="66"/>
        <end position="84"/>
    </location>
</feature>
<feature type="transmembrane region" description="Helical" evidence="9">
    <location>
        <begin position="145"/>
        <end position="166"/>
    </location>
</feature>
<dbReference type="Pfam" id="PF00324">
    <property type="entry name" value="AA_permease"/>
    <property type="match status" value="1"/>
</dbReference>
<dbReference type="Gene3D" id="1.20.1740.10">
    <property type="entry name" value="Amino acid/polyamine transporter I"/>
    <property type="match status" value="1"/>
</dbReference>
<feature type="transmembrane region" description="Helical" evidence="9">
    <location>
        <begin position="418"/>
        <end position="440"/>
    </location>
</feature>
<dbReference type="GO" id="GO:0055085">
    <property type="term" value="P:transmembrane transport"/>
    <property type="evidence" value="ECO:0007669"/>
    <property type="project" value="InterPro"/>
</dbReference>
<dbReference type="PANTHER" id="PTHR43495">
    <property type="entry name" value="GABA PERMEASE"/>
    <property type="match status" value="1"/>
</dbReference>
<gene>
    <name evidence="11" type="ORF">HX89_11950</name>
</gene>
<comment type="subcellular location">
    <subcellularLocation>
        <location evidence="1">Membrane</location>
        <topology evidence="1">Multi-pass membrane protein</topology>
    </subcellularLocation>
</comment>
<feature type="transmembrane region" description="Helical" evidence="9">
    <location>
        <begin position="354"/>
        <end position="373"/>
    </location>
</feature>
<feature type="compositionally biased region" description="Polar residues" evidence="8">
    <location>
        <begin position="13"/>
        <end position="28"/>
    </location>
</feature>
<evidence type="ECO:0000313" key="11">
    <source>
        <dbReference type="EMBL" id="AIF41529.1"/>
    </source>
</evidence>
<proteinExistence type="inferred from homology"/>
<evidence type="ECO:0000313" key="12">
    <source>
        <dbReference type="Proteomes" id="UP000027986"/>
    </source>
</evidence>
<feature type="transmembrane region" description="Helical" evidence="9">
    <location>
        <begin position="259"/>
        <end position="280"/>
    </location>
</feature>
<sequence length="476" mass="49007">MDQQVGAHAVEGSASTDAPASSEGSSGLTRSLGHRTMLMIGLGSALGTGLFFGSGAAIGVAGPAAVVSYALGALLIAVIGLAMAEMATARPEPGSFGAAAGRYLGEWAGYVSRWCYWAASVIALGGEVVAAGAYLQYWWPQTSRSVFVALVALAIIVINLLSVRAFGRAEVVFSTLKVTALVAFILVALVLVLFGVPGHPATGFAHLTDHGGFMPGGMESIWLSMSIVMFAFVGVEVVPITAAEADDPRRSVRTAMRALVARLGLFYVIAVGLIVTLNAWTDVASAKGLTASPFVKAFDAVGLPAAAGIMNAVILVAALSTGNAQLYGAGRLVHSLAVDRLAPRFLARTTLRGVPLAATLVSTFGLVLAIYLAQTGVADIFTKLASIAIFSVMVTWLLALASFIAFKRRGDVDGSVHLPGGRVTAAIGVGGVLAVMATAFEVDDMRQAALIGSGWVLVLLVAYLLTRAGRARARTS</sequence>
<feature type="transmembrane region" description="Helical" evidence="9">
    <location>
        <begin position="114"/>
        <end position="139"/>
    </location>
</feature>
<feature type="transmembrane region" description="Helical" evidence="9">
    <location>
        <begin position="38"/>
        <end position="60"/>
    </location>
</feature>
<evidence type="ECO:0000256" key="3">
    <source>
        <dbReference type="ARBA" id="ARBA00022448"/>
    </source>
</evidence>
<feature type="domain" description="Amino acid permease/ SLC12A" evidence="10">
    <location>
        <begin position="37"/>
        <end position="462"/>
    </location>
</feature>
<evidence type="ECO:0000256" key="4">
    <source>
        <dbReference type="ARBA" id="ARBA00022692"/>
    </source>
</evidence>
<feature type="transmembrane region" description="Helical" evidence="9">
    <location>
        <begin position="446"/>
        <end position="466"/>
    </location>
</feature>
<dbReference type="OrthoDB" id="5297508at2"/>
<dbReference type="GeneID" id="41841792"/>
<keyword evidence="4 9" id="KW-0812">Transmembrane</keyword>
<reference evidence="11 12" key="1">
    <citation type="submission" date="2014-07" db="EMBL/GenBank/DDBJ databases">
        <title>Genome Sequencing of Dermacoccus nishinomiyaensis.</title>
        <authorList>
            <person name="Hong K.W."/>
            <person name="Chan K.G."/>
        </authorList>
    </citation>
    <scope>NUCLEOTIDE SEQUENCE [LARGE SCALE GENOMIC DNA]</scope>
    <source>
        <strain evidence="11 12">M25</strain>
    </source>
</reference>
<dbReference type="RefSeq" id="WP_038571573.1">
    <property type="nucleotide sequence ID" value="NZ_CP008889.1"/>
</dbReference>
<feature type="transmembrane region" description="Helical" evidence="9">
    <location>
        <begin position="300"/>
        <end position="319"/>
    </location>
</feature>
<feature type="transmembrane region" description="Helical" evidence="9">
    <location>
        <begin position="385"/>
        <end position="406"/>
    </location>
</feature>
<keyword evidence="5" id="KW-0029">Amino-acid transport</keyword>
<dbReference type="HOGENOM" id="CLU_007946_9_3_11"/>
<comment type="similarity">
    <text evidence="2">Belongs to the amino acid-polyamine-organocation (APC) superfamily. Amino acid transporter (AAT) (TC 2.A.3.1) family.</text>
</comment>